<evidence type="ECO:0000313" key="3">
    <source>
        <dbReference type="Proteomes" id="UP000499080"/>
    </source>
</evidence>
<gene>
    <name evidence="2" type="ORF">AVEN_19661_1</name>
</gene>
<comment type="caution">
    <text evidence="2">The sequence shown here is derived from an EMBL/GenBank/DDBJ whole genome shotgun (WGS) entry which is preliminary data.</text>
</comment>
<organism evidence="2 3">
    <name type="scientific">Araneus ventricosus</name>
    <name type="common">Orbweaver spider</name>
    <name type="synonym">Epeira ventricosa</name>
    <dbReference type="NCBI Taxonomy" id="182803"/>
    <lineage>
        <taxon>Eukaryota</taxon>
        <taxon>Metazoa</taxon>
        <taxon>Ecdysozoa</taxon>
        <taxon>Arthropoda</taxon>
        <taxon>Chelicerata</taxon>
        <taxon>Arachnida</taxon>
        <taxon>Araneae</taxon>
        <taxon>Araneomorphae</taxon>
        <taxon>Entelegynae</taxon>
        <taxon>Araneoidea</taxon>
        <taxon>Araneidae</taxon>
        <taxon>Araneus</taxon>
    </lineage>
</organism>
<feature type="compositionally biased region" description="Polar residues" evidence="1">
    <location>
        <begin position="67"/>
        <end position="78"/>
    </location>
</feature>
<feature type="compositionally biased region" description="Basic and acidic residues" evidence="1">
    <location>
        <begin position="57"/>
        <end position="66"/>
    </location>
</feature>
<protein>
    <submittedName>
        <fullName evidence="2">Uncharacterized protein</fullName>
    </submittedName>
</protein>
<evidence type="ECO:0000256" key="1">
    <source>
        <dbReference type="SAM" id="MobiDB-lite"/>
    </source>
</evidence>
<accession>A0A4Y2C3B8</accession>
<reference evidence="2 3" key="1">
    <citation type="journal article" date="2019" name="Sci. Rep.">
        <title>Orb-weaving spider Araneus ventricosus genome elucidates the spidroin gene catalogue.</title>
        <authorList>
            <person name="Kono N."/>
            <person name="Nakamura H."/>
            <person name="Ohtoshi R."/>
            <person name="Moran D.A.P."/>
            <person name="Shinohara A."/>
            <person name="Yoshida Y."/>
            <person name="Fujiwara M."/>
            <person name="Mori M."/>
            <person name="Tomita M."/>
            <person name="Arakawa K."/>
        </authorList>
    </citation>
    <scope>NUCLEOTIDE SEQUENCE [LARGE SCALE GENOMIC DNA]</scope>
</reference>
<name>A0A4Y2C3B8_ARAVE</name>
<feature type="region of interest" description="Disordered" evidence="1">
    <location>
        <begin position="53"/>
        <end position="87"/>
    </location>
</feature>
<keyword evidence="3" id="KW-1185">Reference proteome</keyword>
<sequence length="87" mass="10073">MCLNRRQTELTSNLDNCFDIVTLSPQLMKIEKSMSLQRQRGPGDLSRVRIKSAKRKTTYDDRERNLNDVSTSTSSALSNHRKKILEF</sequence>
<dbReference type="AlphaFoldDB" id="A0A4Y2C3B8"/>
<dbReference type="EMBL" id="BGPR01000141">
    <property type="protein sequence ID" value="GBL98593.1"/>
    <property type="molecule type" value="Genomic_DNA"/>
</dbReference>
<dbReference type="Proteomes" id="UP000499080">
    <property type="component" value="Unassembled WGS sequence"/>
</dbReference>
<proteinExistence type="predicted"/>
<evidence type="ECO:0000313" key="2">
    <source>
        <dbReference type="EMBL" id="GBL98593.1"/>
    </source>
</evidence>